<reference evidence="1" key="1">
    <citation type="journal article" date="2021" name="Open Biol.">
        <title>Shared evolutionary footprints suggest mitochondrial oxidative damage underlies multiple complex I losses in fungi.</title>
        <authorList>
            <person name="Schikora-Tamarit M.A."/>
            <person name="Marcet-Houben M."/>
            <person name="Nosek J."/>
            <person name="Gabaldon T."/>
        </authorList>
    </citation>
    <scope>NUCLEOTIDE SEQUENCE</scope>
    <source>
        <strain evidence="1">NCAIM Y.01608</strain>
    </source>
</reference>
<dbReference type="AlphaFoldDB" id="A0A9P8NUB4"/>
<accession>A0A9P8NUB4</accession>
<evidence type="ECO:0000313" key="2">
    <source>
        <dbReference type="Proteomes" id="UP000788993"/>
    </source>
</evidence>
<reference evidence="1" key="2">
    <citation type="submission" date="2021-01" db="EMBL/GenBank/DDBJ databases">
        <authorList>
            <person name="Schikora-Tamarit M.A."/>
        </authorList>
    </citation>
    <scope>NUCLEOTIDE SEQUENCE</scope>
    <source>
        <strain evidence="1">NCAIM Y.01608</strain>
    </source>
</reference>
<organism evidence="1 2">
    <name type="scientific">Ogataea polymorpha</name>
    <dbReference type="NCBI Taxonomy" id="460523"/>
    <lineage>
        <taxon>Eukaryota</taxon>
        <taxon>Fungi</taxon>
        <taxon>Dikarya</taxon>
        <taxon>Ascomycota</taxon>
        <taxon>Saccharomycotina</taxon>
        <taxon>Pichiomycetes</taxon>
        <taxon>Pichiales</taxon>
        <taxon>Pichiaceae</taxon>
        <taxon>Ogataea</taxon>
    </lineage>
</organism>
<dbReference type="EMBL" id="JAEUBD010001540">
    <property type="protein sequence ID" value="KAH3659381.1"/>
    <property type="molecule type" value="Genomic_DNA"/>
</dbReference>
<name>A0A9P8NUB4_9ASCO</name>
<proteinExistence type="predicted"/>
<keyword evidence="2" id="KW-1185">Reference proteome</keyword>
<comment type="caution">
    <text evidence="1">The sequence shown here is derived from an EMBL/GenBank/DDBJ whole genome shotgun (WGS) entry which is preliminary data.</text>
</comment>
<protein>
    <submittedName>
        <fullName evidence="1">Uncharacterized protein</fullName>
    </submittedName>
</protein>
<gene>
    <name evidence="1" type="ORF">OGATHE_006265</name>
</gene>
<sequence length="81" mass="9462">MPNLLPLNSLFWSFARWIDRFWNHSRFSTEGFTATDPGDAWTILRTLASYWSMNFGRFSSVTYKYGIAVFLPVSSRARGTW</sequence>
<evidence type="ECO:0000313" key="1">
    <source>
        <dbReference type="EMBL" id="KAH3659381.1"/>
    </source>
</evidence>
<dbReference type="Proteomes" id="UP000788993">
    <property type="component" value="Unassembled WGS sequence"/>
</dbReference>